<reference evidence="1 2" key="1">
    <citation type="submission" date="2016-06" db="EMBL/GenBank/DDBJ databases">
        <authorList>
            <person name="Kjaerup R.B."/>
            <person name="Dalgaard T.S."/>
            <person name="Juul-Madsen H.R."/>
        </authorList>
    </citation>
    <scope>NUCLEOTIDE SEQUENCE [LARGE SCALE GENOMIC DNA]</scope>
</reference>
<proteinExistence type="predicted"/>
<sequence>MSDGKWLSAASLAKELEDLKGRKEFGSWDRKLPAEELDYRDAVAAIGQYVPSIQALVKELLGLPATQDLSKPMLRRISLISRVYLQSQGVKRRVLAVLAGLGICGYPKSIYRCNRMLHDLAAGRIKAFGRSNLTYGVFDNLDYFARVGQHGFGRRDVLKHVTTAKWFKSIEVPRSGLKKELFREDRPL</sequence>
<keyword evidence="2" id="KW-1185">Reference proteome</keyword>
<dbReference type="Proteomes" id="UP000215127">
    <property type="component" value="Chromosome 1"/>
</dbReference>
<accession>A0A1X7RCY4</accession>
<protein>
    <submittedName>
        <fullName evidence="1">Uncharacterized protein</fullName>
    </submittedName>
</protein>
<evidence type="ECO:0000313" key="1">
    <source>
        <dbReference type="EMBL" id="SMQ45262.1"/>
    </source>
</evidence>
<dbReference type="EMBL" id="LT853692">
    <property type="protein sequence ID" value="SMQ45262.1"/>
    <property type="molecule type" value="Genomic_DNA"/>
</dbReference>
<evidence type="ECO:0000313" key="2">
    <source>
        <dbReference type="Proteomes" id="UP000215127"/>
    </source>
</evidence>
<gene>
    <name evidence="1" type="ORF">ZT3D7_G406</name>
</gene>
<name>A0A1X7RCY4_ZYMT9</name>
<dbReference type="AlphaFoldDB" id="A0A1X7RCY4"/>
<organism evidence="1 2">
    <name type="scientific">Zymoseptoria tritici (strain ST99CH_3D7)</name>
    <dbReference type="NCBI Taxonomy" id="1276538"/>
    <lineage>
        <taxon>Eukaryota</taxon>
        <taxon>Fungi</taxon>
        <taxon>Dikarya</taxon>
        <taxon>Ascomycota</taxon>
        <taxon>Pezizomycotina</taxon>
        <taxon>Dothideomycetes</taxon>
        <taxon>Dothideomycetidae</taxon>
        <taxon>Mycosphaerellales</taxon>
        <taxon>Mycosphaerellaceae</taxon>
        <taxon>Zymoseptoria</taxon>
    </lineage>
</organism>